<comment type="function">
    <text evidence="4">Catalyzes the transfer of a formyl group from 10-formyltetrahydrofolate to 5-phospho-ribosyl-glycinamide (GAR), producing 5-phospho-ribosyl-N-formylglycinamide (FGAR) and tetrahydrofolate.</text>
</comment>
<accession>A0ABS2NSU0</accession>
<dbReference type="EMBL" id="JAFBEE010000022">
    <property type="protein sequence ID" value="MBM7616020.1"/>
    <property type="molecule type" value="Genomic_DNA"/>
</dbReference>
<dbReference type="SUPFAM" id="SSF53328">
    <property type="entry name" value="Formyltransferase"/>
    <property type="match status" value="1"/>
</dbReference>
<dbReference type="InterPro" id="IPR004607">
    <property type="entry name" value="GART"/>
</dbReference>
<keyword evidence="2 4" id="KW-0808">Transferase</keyword>
<dbReference type="CDD" id="cd08645">
    <property type="entry name" value="FMT_core_GART"/>
    <property type="match status" value="1"/>
</dbReference>
<dbReference type="EC" id="2.1.2.2" evidence="4"/>
<feature type="domain" description="Formyl transferase N-terminal" evidence="5">
    <location>
        <begin position="5"/>
        <end position="189"/>
    </location>
</feature>
<dbReference type="Pfam" id="PF00551">
    <property type="entry name" value="Formyl_trans_N"/>
    <property type="match status" value="1"/>
</dbReference>
<evidence type="ECO:0000256" key="4">
    <source>
        <dbReference type="HAMAP-Rule" id="MF_01930"/>
    </source>
</evidence>
<dbReference type="PANTHER" id="PTHR43369">
    <property type="entry name" value="PHOSPHORIBOSYLGLYCINAMIDE FORMYLTRANSFERASE"/>
    <property type="match status" value="1"/>
</dbReference>
<organism evidence="6 7">
    <name type="scientific">Alkaliphilus hydrothermalis</name>
    <dbReference type="NCBI Taxonomy" id="1482730"/>
    <lineage>
        <taxon>Bacteria</taxon>
        <taxon>Bacillati</taxon>
        <taxon>Bacillota</taxon>
        <taxon>Clostridia</taxon>
        <taxon>Peptostreptococcales</taxon>
        <taxon>Natronincolaceae</taxon>
        <taxon>Alkaliphilus</taxon>
    </lineage>
</organism>
<evidence type="ECO:0000313" key="6">
    <source>
        <dbReference type="EMBL" id="MBM7616020.1"/>
    </source>
</evidence>
<name>A0ABS2NSU0_9FIRM</name>
<evidence type="ECO:0000256" key="3">
    <source>
        <dbReference type="ARBA" id="ARBA00022755"/>
    </source>
</evidence>
<gene>
    <name evidence="4" type="primary">purN</name>
    <name evidence="6" type="ORF">JOC73_002596</name>
</gene>
<keyword evidence="3 4" id="KW-0658">Purine biosynthesis</keyword>
<keyword evidence="7" id="KW-1185">Reference proteome</keyword>
<feature type="binding site" evidence="4">
    <location>
        <begin position="14"/>
        <end position="16"/>
    </location>
    <ligand>
        <name>N(1)-(5-phospho-beta-D-ribosyl)glycinamide</name>
        <dbReference type="ChEBI" id="CHEBI:143788"/>
    </ligand>
</feature>
<dbReference type="HAMAP" id="MF_01930">
    <property type="entry name" value="PurN"/>
    <property type="match status" value="1"/>
</dbReference>
<dbReference type="GO" id="GO:0004644">
    <property type="term" value="F:phosphoribosylglycinamide formyltransferase activity"/>
    <property type="evidence" value="ECO:0007669"/>
    <property type="project" value="UniProtKB-EC"/>
</dbReference>
<evidence type="ECO:0000256" key="2">
    <source>
        <dbReference type="ARBA" id="ARBA00022679"/>
    </source>
</evidence>
<evidence type="ECO:0000256" key="1">
    <source>
        <dbReference type="ARBA" id="ARBA00005054"/>
    </source>
</evidence>
<sequence>MSRVKVAVLISGGGTNLQSLIDSSEKGYFSSEIKLVISNRPDAYGLTRAKNHHIKTAVLDRATYPEGKDRDLKLLEMLQQEEIDLVVLAGYLAIIPQKIIEKYRNRIINIHPSLLPSFGGKGFYGRKVHEEVIKRGVKITGATVHFVNEETDGGPIIFQEAVKVDFDDTVDTIQEKVLAIEHQLLPRAVKLYEEGLLVVIDDRVKI</sequence>
<evidence type="ECO:0000259" key="5">
    <source>
        <dbReference type="Pfam" id="PF00551"/>
    </source>
</evidence>
<dbReference type="InterPro" id="IPR002376">
    <property type="entry name" value="Formyl_transf_N"/>
</dbReference>
<protein>
    <recommendedName>
        <fullName evidence="4">Phosphoribosylglycinamide formyltransferase</fullName>
        <ecNumber evidence="4">2.1.2.2</ecNumber>
    </recommendedName>
    <alternativeName>
        <fullName evidence="4">5'-phosphoribosylglycinamide transformylase</fullName>
    </alternativeName>
    <alternativeName>
        <fullName evidence="4">GAR transformylase</fullName>
        <shortName evidence="4">GART</shortName>
    </alternativeName>
</protein>
<dbReference type="Proteomes" id="UP001314796">
    <property type="component" value="Unassembled WGS sequence"/>
</dbReference>
<dbReference type="NCBIfam" id="TIGR00639">
    <property type="entry name" value="PurN"/>
    <property type="match status" value="1"/>
</dbReference>
<comment type="catalytic activity">
    <reaction evidence="4">
        <text>N(1)-(5-phospho-beta-D-ribosyl)glycinamide + (6R)-10-formyltetrahydrofolate = N(2)-formyl-N(1)-(5-phospho-beta-D-ribosyl)glycinamide + (6S)-5,6,7,8-tetrahydrofolate + H(+)</text>
        <dbReference type="Rhea" id="RHEA:15053"/>
        <dbReference type="ChEBI" id="CHEBI:15378"/>
        <dbReference type="ChEBI" id="CHEBI:57453"/>
        <dbReference type="ChEBI" id="CHEBI:143788"/>
        <dbReference type="ChEBI" id="CHEBI:147286"/>
        <dbReference type="ChEBI" id="CHEBI:195366"/>
        <dbReference type="EC" id="2.1.2.2"/>
    </reaction>
</comment>
<dbReference type="InterPro" id="IPR036477">
    <property type="entry name" value="Formyl_transf_N_sf"/>
</dbReference>
<proteinExistence type="inferred from homology"/>
<comment type="caution">
    <text evidence="4">Lacks conserved residue(s) required for the propagation of feature annotation.</text>
</comment>
<dbReference type="RefSeq" id="WP_204403838.1">
    <property type="nucleotide sequence ID" value="NZ_JAFBEE010000022.1"/>
</dbReference>
<dbReference type="PANTHER" id="PTHR43369:SF2">
    <property type="entry name" value="PHOSPHORIBOSYLGLYCINAMIDE FORMYLTRANSFERASE"/>
    <property type="match status" value="1"/>
</dbReference>
<reference evidence="6 7" key="1">
    <citation type="submission" date="2021-01" db="EMBL/GenBank/DDBJ databases">
        <title>Genomic Encyclopedia of Type Strains, Phase IV (KMG-IV): sequencing the most valuable type-strain genomes for metagenomic binning, comparative biology and taxonomic classification.</title>
        <authorList>
            <person name="Goeker M."/>
        </authorList>
    </citation>
    <scope>NUCLEOTIDE SEQUENCE [LARGE SCALE GENOMIC DNA]</scope>
    <source>
        <strain evidence="6 7">DSM 25890</strain>
    </source>
</reference>
<comment type="pathway">
    <text evidence="1 4">Purine metabolism; IMP biosynthesis via de novo pathway; N(2)-formyl-N(1)-(5-phospho-D-ribosyl)glycinamide from N(1)-(5-phospho-D-ribosyl)glycinamide (10-formyl THF route): step 1/1.</text>
</comment>
<dbReference type="Gene3D" id="3.40.50.170">
    <property type="entry name" value="Formyl transferase, N-terminal domain"/>
    <property type="match status" value="1"/>
</dbReference>
<feature type="active site" description="Proton donor" evidence="4">
    <location>
        <position position="111"/>
    </location>
</feature>
<comment type="similarity">
    <text evidence="4">Belongs to the GART family.</text>
</comment>
<evidence type="ECO:0000313" key="7">
    <source>
        <dbReference type="Proteomes" id="UP001314796"/>
    </source>
</evidence>
<feature type="site" description="Raises pKa of active site His" evidence="4">
    <location>
        <position position="152"/>
    </location>
</feature>
<comment type="caution">
    <text evidence="6">The sequence shown here is derived from an EMBL/GenBank/DDBJ whole genome shotgun (WGS) entry which is preliminary data.</text>
</comment>
<feature type="binding site" evidence="4">
    <location>
        <position position="61"/>
    </location>
    <ligand>
        <name>(6R)-10-formyltetrahydrofolate</name>
        <dbReference type="ChEBI" id="CHEBI:195366"/>
    </ligand>
</feature>
<feature type="binding site" evidence="4">
    <location>
        <position position="109"/>
    </location>
    <ligand>
        <name>(6R)-10-formyltetrahydrofolate</name>
        <dbReference type="ChEBI" id="CHEBI:195366"/>
    </ligand>
</feature>